<feature type="transmembrane region" description="Helical" evidence="1">
    <location>
        <begin position="49"/>
        <end position="70"/>
    </location>
</feature>
<dbReference type="GO" id="GO:0080120">
    <property type="term" value="P:CAAX-box protein maturation"/>
    <property type="evidence" value="ECO:0007669"/>
    <property type="project" value="UniProtKB-ARBA"/>
</dbReference>
<comment type="caution">
    <text evidence="3">The sequence shown here is derived from an EMBL/GenBank/DDBJ whole genome shotgun (WGS) entry which is preliminary data.</text>
</comment>
<keyword evidence="1" id="KW-1133">Transmembrane helix</keyword>
<feature type="transmembrane region" description="Helical" evidence="1">
    <location>
        <begin position="18"/>
        <end position="37"/>
    </location>
</feature>
<feature type="transmembrane region" description="Helical" evidence="1">
    <location>
        <begin position="91"/>
        <end position="113"/>
    </location>
</feature>
<sequence>MNKKIELFRNIPWTWKEFISMLVLVLILVPFFIEFLLQNALTNFFQNDLYAGTLTGFIMSIIFIGGLYFIAIRPKKLGWKEVGLQPFPIRYLGNIIGWTVFLIIISIMLSYILEFLFNIGTDNNKTESVQSRLSTINILIAFVSAAIISPIYEEIFYRGFLYRWLRTKYGVLNGILVSSFIFMLVHIPTYNSLPYTFVSGVVFAWTYEKTKSVYPAMIIHGLFNGVSVVLMVVLA</sequence>
<dbReference type="AlphaFoldDB" id="A0A916W6Q3"/>
<evidence type="ECO:0000259" key="2">
    <source>
        <dbReference type="Pfam" id="PF02517"/>
    </source>
</evidence>
<accession>A0A916W6Q3</accession>
<dbReference type="EMBL" id="BMEY01000006">
    <property type="protein sequence ID" value="GGA72709.1"/>
    <property type="molecule type" value="Genomic_DNA"/>
</dbReference>
<keyword evidence="4" id="KW-1185">Reference proteome</keyword>
<organism evidence="3 4">
    <name type="scientific">Ornithinibacillus halotolerans</name>
    <dbReference type="NCBI Taxonomy" id="1274357"/>
    <lineage>
        <taxon>Bacteria</taxon>
        <taxon>Bacillati</taxon>
        <taxon>Bacillota</taxon>
        <taxon>Bacilli</taxon>
        <taxon>Bacillales</taxon>
        <taxon>Bacillaceae</taxon>
        <taxon>Ornithinibacillus</taxon>
    </lineage>
</organism>
<dbReference type="PANTHER" id="PTHR36435">
    <property type="entry name" value="SLR1288 PROTEIN"/>
    <property type="match status" value="1"/>
</dbReference>
<dbReference type="InterPro" id="IPR052710">
    <property type="entry name" value="CAAX_protease"/>
</dbReference>
<dbReference type="PANTHER" id="PTHR36435:SF1">
    <property type="entry name" value="CAAX AMINO TERMINAL PROTEASE FAMILY PROTEIN"/>
    <property type="match status" value="1"/>
</dbReference>
<keyword evidence="3" id="KW-0645">Protease</keyword>
<evidence type="ECO:0000313" key="3">
    <source>
        <dbReference type="EMBL" id="GGA72709.1"/>
    </source>
</evidence>
<feature type="transmembrane region" description="Helical" evidence="1">
    <location>
        <begin position="133"/>
        <end position="152"/>
    </location>
</feature>
<reference evidence="3" key="2">
    <citation type="submission" date="2020-09" db="EMBL/GenBank/DDBJ databases">
        <authorList>
            <person name="Sun Q."/>
            <person name="Zhou Y."/>
        </authorList>
    </citation>
    <scope>NUCLEOTIDE SEQUENCE</scope>
    <source>
        <strain evidence="3">CGMCC 1.12408</strain>
    </source>
</reference>
<feature type="transmembrane region" description="Helical" evidence="1">
    <location>
        <begin position="172"/>
        <end position="193"/>
    </location>
</feature>
<evidence type="ECO:0000256" key="1">
    <source>
        <dbReference type="SAM" id="Phobius"/>
    </source>
</evidence>
<name>A0A916W6Q3_9BACI</name>
<dbReference type="GO" id="GO:0006508">
    <property type="term" value="P:proteolysis"/>
    <property type="evidence" value="ECO:0007669"/>
    <property type="project" value="UniProtKB-KW"/>
</dbReference>
<feature type="domain" description="CAAX prenyl protease 2/Lysostaphin resistance protein A-like" evidence="2">
    <location>
        <begin position="137"/>
        <end position="225"/>
    </location>
</feature>
<gene>
    <name evidence="3" type="ORF">GCM10008025_15620</name>
</gene>
<keyword evidence="3" id="KW-0378">Hydrolase</keyword>
<protein>
    <submittedName>
        <fullName evidence="3">CAAX amino protease</fullName>
    </submittedName>
</protein>
<dbReference type="GO" id="GO:0004175">
    <property type="term" value="F:endopeptidase activity"/>
    <property type="evidence" value="ECO:0007669"/>
    <property type="project" value="UniProtKB-ARBA"/>
</dbReference>
<keyword evidence="1" id="KW-0812">Transmembrane</keyword>
<dbReference type="Proteomes" id="UP000613512">
    <property type="component" value="Unassembled WGS sequence"/>
</dbReference>
<evidence type="ECO:0000313" key="4">
    <source>
        <dbReference type="Proteomes" id="UP000613512"/>
    </source>
</evidence>
<keyword evidence="1" id="KW-0472">Membrane</keyword>
<feature type="transmembrane region" description="Helical" evidence="1">
    <location>
        <begin position="213"/>
        <end position="234"/>
    </location>
</feature>
<reference evidence="3" key="1">
    <citation type="journal article" date="2014" name="Int. J. Syst. Evol. Microbiol.">
        <title>Complete genome sequence of Corynebacterium casei LMG S-19264T (=DSM 44701T), isolated from a smear-ripened cheese.</title>
        <authorList>
            <consortium name="US DOE Joint Genome Institute (JGI-PGF)"/>
            <person name="Walter F."/>
            <person name="Albersmeier A."/>
            <person name="Kalinowski J."/>
            <person name="Ruckert C."/>
        </authorList>
    </citation>
    <scope>NUCLEOTIDE SEQUENCE</scope>
    <source>
        <strain evidence="3">CGMCC 1.12408</strain>
    </source>
</reference>
<dbReference type="InterPro" id="IPR003675">
    <property type="entry name" value="Rce1/LyrA-like_dom"/>
</dbReference>
<dbReference type="RefSeq" id="WP_308419774.1">
    <property type="nucleotide sequence ID" value="NZ_BMEY01000006.1"/>
</dbReference>
<dbReference type="Pfam" id="PF02517">
    <property type="entry name" value="Rce1-like"/>
    <property type="match status" value="1"/>
</dbReference>
<proteinExistence type="predicted"/>